<dbReference type="AlphaFoldDB" id="A0AB34D7F6"/>
<dbReference type="SUPFAM" id="SSF52540">
    <property type="entry name" value="P-loop containing nucleoside triphosphate hydrolases"/>
    <property type="match status" value="1"/>
</dbReference>
<evidence type="ECO:0000313" key="3">
    <source>
        <dbReference type="Proteomes" id="UP000477920"/>
    </source>
</evidence>
<sequence length="1207" mass="139436">MWKRQSISKQQNTNNEIKFVEHMEQVLKDGLRGNKEKIVIGEEPIRRFFSGVLFPDIEFINQLTEENEENDPQPQFKSLTKNCNMGLEFLIDPNNVNVKGTISGKFNLYPRFFPAFSEQKESFEYLANNEYTTELLGETVVGITEEKIEGNTTKYIDDKKTDEQNKGLKLLEKYEQIQVHFNDLPFEIDVNELNQQDIPLQGILKEKIMHLLDREDLFSVYSNVIEKTGVVPIIKKPETEEEFKDMLREIREPNANIADWDAKLVIDPVYYKNKEGKNLLKISISLINDTKVPDIKMGEKPTGHSTQFFDCYFEVKVQQGSHIPFYFDGASDDYKYDKSYNVKGINCVGAYEDTDSELILSTETIPSYFQEHYRTREDLSVAFGDLTTPELVNKTLSSVVLEMKGYLRKWKTFIDYKGDGDKQLINEEEVISCIKDMKEFEAEIESFELGIYVLNMDSRLMTAFNIMNKVFAESGKGKYTSWRLFQIIFIIRILPSLYAREMAETDSKKEEITQSAKYADVLWFPTGGGKTEAYLGLVVTALFYDRLRGKKRGCSSWIRFPLRMLSKNQLDRLAKMLIYAEEYRQKSDEIPEKGKPFSIGFFAGGGNTDNFVKDRMRKKYFENEISKKKKMLLHKCPRCNENLTLEFNESLWRFEHRCTNSDCFVVKSKELNGVVPIYITDSEVYRFVPSVLCGTVDKLAIMGRYREFSHIFGQIGGVCPKHGFYSDRCIVGAYDEYQSCSEKVKNTAKHKRDVLTIKNSFYDPVPSLFIQDELHLLKEELGALNGHYEGALNEFSRSFGRKPEHLPKIIAATATIESYEHHINHLYLRAPRKYPSMGFKKGESFYATSTPNVKRRLYLGILPHSRSQEEIIGRAVYLYQKEIKDLYYKSSYIFKEFGFEGIECEEDFLDLLSRYDLSTVYVNQKTMGSDIARRMEEITGPEFGIQTEMLTGENDMDKIIDVIDKIESQGSGVEYKDKLQLLIATSLISHGVDLERINNFFMAGMPSKQAEYIQASSRSARSHAGLVLVSFRANDLRERSQYQFFIQNHIFMDRLVDPVPINRLSLKAIERTLPGLLSSLLLNVHSQKQNNTIYSCGLFQEYVAARVTSGDSVSQEIIEQLERIFGAGYEYFSLTARERVKEAIERIYKEKEHLLNISSKTLNLKDEQALNPITSFRDIEEGITIQSCRETDVVLRYALLHSERNGK</sequence>
<gene>
    <name evidence="2" type="ORF">F8158_12850</name>
</gene>
<name>A0AB34D7F6_BACCE</name>
<proteinExistence type="predicted"/>
<protein>
    <recommendedName>
        <fullName evidence="1">Helicase C-terminal domain-containing protein</fullName>
    </recommendedName>
</protein>
<dbReference type="InterPro" id="IPR027417">
    <property type="entry name" value="P-loop_NTPase"/>
</dbReference>
<dbReference type="Proteomes" id="UP000477920">
    <property type="component" value="Unassembled WGS sequence"/>
</dbReference>
<dbReference type="EMBL" id="WBPB01000027">
    <property type="protein sequence ID" value="KAB2498169.1"/>
    <property type="molecule type" value="Genomic_DNA"/>
</dbReference>
<accession>A0AB34D7F6</accession>
<evidence type="ECO:0000313" key="2">
    <source>
        <dbReference type="EMBL" id="KAB2498169.1"/>
    </source>
</evidence>
<dbReference type="PROSITE" id="PS51194">
    <property type="entry name" value="HELICASE_CTER"/>
    <property type="match status" value="1"/>
</dbReference>
<dbReference type="Pfam" id="PF00271">
    <property type="entry name" value="Helicase_C"/>
    <property type="match status" value="1"/>
</dbReference>
<dbReference type="RefSeq" id="WP_151639796.1">
    <property type="nucleotide sequence ID" value="NZ_WBPB01000027.1"/>
</dbReference>
<organism evidence="2 3">
    <name type="scientific">Bacillus cereus</name>
    <dbReference type="NCBI Taxonomy" id="1396"/>
    <lineage>
        <taxon>Bacteria</taxon>
        <taxon>Bacillati</taxon>
        <taxon>Bacillota</taxon>
        <taxon>Bacilli</taxon>
        <taxon>Bacillales</taxon>
        <taxon>Bacillaceae</taxon>
        <taxon>Bacillus</taxon>
        <taxon>Bacillus cereus group</taxon>
    </lineage>
</organism>
<feature type="domain" description="Helicase C-terminal" evidence="1">
    <location>
        <begin position="907"/>
        <end position="1067"/>
    </location>
</feature>
<dbReference type="InterPro" id="IPR001650">
    <property type="entry name" value="Helicase_C-like"/>
</dbReference>
<dbReference type="Gene3D" id="3.40.50.300">
    <property type="entry name" value="P-loop containing nucleotide triphosphate hydrolases"/>
    <property type="match status" value="1"/>
</dbReference>
<reference evidence="2 3" key="1">
    <citation type="submission" date="2019-10" db="EMBL/GenBank/DDBJ databases">
        <title>Bacillus from the desert of Cuatro Cinegas, Coahuila.</title>
        <authorList>
            <person name="Olmedo-Alvarez G."/>
            <person name="Saldana S."/>
            <person name="Barcelo D."/>
        </authorList>
    </citation>
    <scope>NUCLEOTIDE SEQUENCE [LARGE SCALE GENOMIC DNA]</scope>
    <source>
        <strain evidence="2 3">CH101a_3T</strain>
    </source>
</reference>
<evidence type="ECO:0000259" key="1">
    <source>
        <dbReference type="PROSITE" id="PS51194"/>
    </source>
</evidence>
<dbReference type="CDD" id="cd18785">
    <property type="entry name" value="SF2_C"/>
    <property type="match status" value="1"/>
</dbReference>
<comment type="caution">
    <text evidence="2">The sequence shown here is derived from an EMBL/GenBank/DDBJ whole genome shotgun (WGS) entry which is preliminary data.</text>
</comment>